<protein>
    <submittedName>
        <fullName evidence="2">Uncharacterized protein</fullName>
    </submittedName>
</protein>
<comment type="caution">
    <text evidence="2">The sequence shown here is derived from an EMBL/GenBank/DDBJ whole genome shotgun (WGS) entry which is preliminary data.</text>
</comment>
<organism evidence="2 3">
    <name type="scientific">Bradyrhizobium zhanjiangense</name>
    <dbReference type="NCBI Taxonomy" id="1325107"/>
    <lineage>
        <taxon>Bacteria</taxon>
        <taxon>Pseudomonadati</taxon>
        <taxon>Pseudomonadota</taxon>
        <taxon>Alphaproteobacteria</taxon>
        <taxon>Hyphomicrobiales</taxon>
        <taxon>Nitrobacteraceae</taxon>
        <taxon>Bradyrhizobium</taxon>
    </lineage>
</organism>
<keyword evidence="1" id="KW-0812">Transmembrane</keyword>
<evidence type="ECO:0000313" key="2">
    <source>
        <dbReference type="EMBL" id="RXH35480.1"/>
    </source>
</evidence>
<evidence type="ECO:0000313" key="3">
    <source>
        <dbReference type="Proteomes" id="UP000290565"/>
    </source>
</evidence>
<dbReference type="RefSeq" id="WP_128946389.1">
    <property type="nucleotide sequence ID" value="NZ_LBJM01000071.1"/>
</dbReference>
<sequence>MGELKPYRLKSDAPLTGGARFIRGFTRIGAVVAVLIVLAGIATTIFVSIDRYNSDVRKHEDALCVAHLARGGWSFKKKYDYSSDLDYSVGGCSGWSLSYQSLNDVIAMADAPAPMFLSSEASSILGWGLVITGGLAVTAYLAFWCIGWVFAGFTRDA</sequence>
<dbReference type="AlphaFoldDB" id="A0A4Q0SCZ8"/>
<dbReference type="Proteomes" id="UP000290565">
    <property type="component" value="Unassembled WGS sequence"/>
</dbReference>
<proteinExistence type="predicted"/>
<feature type="transmembrane region" description="Helical" evidence="1">
    <location>
        <begin position="28"/>
        <end position="49"/>
    </location>
</feature>
<evidence type="ECO:0000256" key="1">
    <source>
        <dbReference type="SAM" id="Phobius"/>
    </source>
</evidence>
<dbReference type="EMBL" id="LBJM01000071">
    <property type="protein sequence ID" value="RXH35480.1"/>
    <property type="molecule type" value="Genomic_DNA"/>
</dbReference>
<feature type="transmembrane region" description="Helical" evidence="1">
    <location>
        <begin position="124"/>
        <end position="151"/>
    </location>
</feature>
<keyword evidence="1" id="KW-0472">Membrane</keyword>
<gene>
    <name evidence="2" type="ORF">XH94_25930</name>
</gene>
<reference evidence="2 3" key="1">
    <citation type="submission" date="2015-04" db="EMBL/GenBank/DDBJ databases">
        <title>Comparative genomics of rhizobia nodulating Arachis hypogaea in China.</title>
        <authorList>
            <person name="Li Y."/>
        </authorList>
    </citation>
    <scope>NUCLEOTIDE SEQUENCE [LARGE SCALE GENOMIC DNA]</scope>
    <source>
        <strain evidence="2 3">CCBAU 51787</strain>
    </source>
</reference>
<name>A0A4Q0SCZ8_9BRAD</name>
<keyword evidence="1" id="KW-1133">Transmembrane helix</keyword>
<accession>A0A4Q0SCZ8</accession>